<accession>A0A5E4R786</accession>
<organism evidence="1 2">
    <name type="scientific">Leptidea sinapis</name>
    <dbReference type="NCBI Taxonomy" id="189913"/>
    <lineage>
        <taxon>Eukaryota</taxon>
        <taxon>Metazoa</taxon>
        <taxon>Ecdysozoa</taxon>
        <taxon>Arthropoda</taxon>
        <taxon>Hexapoda</taxon>
        <taxon>Insecta</taxon>
        <taxon>Pterygota</taxon>
        <taxon>Neoptera</taxon>
        <taxon>Endopterygota</taxon>
        <taxon>Lepidoptera</taxon>
        <taxon>Glossata</taxon>
        <taxon>Ditrysia</taxon>
        <taxon>Papilionoidea</taxon>
        <taxon>Pieridae</taxon>
        <taxon>Dismorphiinae</taxon>
        <taxon>Leptidea</taxon>
    </lineage>
</organism>
<dbReference type="EMBL" id="FZQP02007003">
    <property type="protein sequence ID" value="VVD05678.1"/>
    <property type="molecule type" value="Genomic_DNA"/>
</dbReference>
<gene>
    <name evidence="1" type="ORF">LSINAPIS_LOCUS15168</name>
</gene>
<sequence>MAQKKMTSLKLLEKEGRKVNTIKTKVMHKQSHVLSKWFNAEKSEKLAQQPCERRRQEGWGEGLCRAGAERGGVKQSATRFSRQCTAACRVARTRDARQLTYYVPTRPSASLHGGGRRNLPPSALLGTGCYNILTTTHICCGLNACLSRRPARGLAVNSRAGDSAASI</sequence>
<evidence type="ECO:0000313" key="2">
    <source>
        <dbReference type="Proteomes" id="UP000324832"/>
    </source>
</evidence>
<reference evidence="1 2" key="1">
    <citation type="submission" date="2017-07" db="EMBL/GenBank/DDBJ databases">
        <authorList>
            <person name="Talla V."/>
            <person name="Backstrom N."/>
        </authorList>
    </citation>
    <scope>NUCLEOTIDE SEQUENCE [LARGE SCALE GENOMIC DNA]</scope>
</reference>
<dbReference type="AlphaFoldDB" id="A0A5E4R786"/>
<protein>
    <submittedName>
        <fullName evidence="1">Uncharacterized protein</fullName>
    </submittedName>
</protein>
<proteinExistence type="predicted"/>
<evidence type="ECO:0000313" key="1">
    <source>
        <dbReference type="EMBL" id="VVD05678.1"/>
    </source>
</evidence>
<dbReference type="Proteomes" id="UP000324832">
    <property type="component" value="Unassembled WGS sequence"/>
</dbReference>
<name>A0A5E4R786_9NEOP</name>
<keyword evidence="2" id="KW-1185">Reference proteome</keyword>